<dbReference type="CDD" id="cd00156">
    <property type="entry name" value="REC"/>
    <property type="match status" value="1"/>
</dbReference>
<name>A0A399T4J0_9BACT</name>
<dbReference type="InterPro" id="IPR001789">
    <property type="entry name" value="Sig_transdc_resp-reg_receiver"/>
</dbReference>
<keyword evidence="4" id="KW-1185">Reference proteome</keyword>
<keyword evidence="1" id="KW-0597">Phosphoprotein</keyword>
<gene>
    <name evidence="3" type="ORF">D1614_09715</name>
</gene>
<feature type="domain" description="Response regulatory" evidence="2">
    <location>
        <begin position="7"/>
        <end position="121"/>
    </location>
</feature>
<evidence type="ECO:0000256" key="1">
    <source>
        <dbReference type="PROSITE-ProRule" id="PRU00169"/>
    </source>
</evidence>
<dbReference type="PANTHER" id="PTHR43228:SF1">
    <property type="entry name" value="TWO-COMPONENT RESPONSE REGULATOR ARR22"/>
    <property type="match status" value="1"/>
</dbReference>
<dbReference type="Gene3D" id="3.40.720.10">
    <property type="entry name" value="Alkaline Phosphatase, subunit A"/>
    <property type="match status" value="1"/>
</dbReference>
<evidence type="ECO:0000313" key="3">
    <source>
        <dbReference type="EMBL" id="RIJ48793.1"/>
    </source>
</evidence>
<dbReference type="InterPro" id="IPR052048">
    <property type="entry name" value="ST_Response_Regulator"/>
</dbReference>
<dbReference type="SUPFAM" id="SSF53649">
    <property type="entry name" value="Alkaline phosphatase-like"/>
    <property type="match status" value="1"/>
</dbReference>
<dbReference type="Pfam" id="PF00072">
    <property type="entry name" value="Response_reg"/>
    <property type="match status" value="1"/>
</dbReference>
<organism evidence="3 4">
    <name type="scientific">Maribellus luteus</name>
    <dbReference type="NCBI Taxonomy" id="2305463"/>
    <lineage>
        <taxon>Bacteria</taxon>
        <taxon>Pseudomonadati</taxon>
        <taxon>Bacteroidota</taxon>
        <taxon>Bacteroidia</taxon>
        <taxon>Marinilabiliales</taxon>
        <taxon>Prolixibacteraceae</taxon>
        <taxon>Maribellus</taxon>
    </lineage>
</organism>
<protein>
    <submittedName>
        <fullName evidence="3">PglZ domain-containing protein</fullName>
    </submittedName>
</protein>
<dbReference type="EMBL" id="QWGR01000004">
    <property type="protein sequence ID" value="RIJ48793.1"/>
    <property type="molecule type" value="Genomic_DNA"/>
</dbReference>
<evidence type="ECO:0000259" key="2">
    <source>
        <dbReference type="PROSITE" id="PS50110"/>
    </source>
</evidence>
<dbReference type="GO" id="GO:0000160">
    <property type="term" value="P:phosphorelay signal transduction system"/>
    <property type="evidence" value="ECO:0007669"/>
    <property type="project" value="InterPro"/>
</dbReference>
<dbReference type="SUPFAM" id="SSF52172">
    <property type="entry name" value="CheY-like"/>
    <property type="match status" value="1"/>
</dbReference>
<dbReference type="Pfam" id="PF08665">
    <property type="entry name" value="PglZ"/>
    <property type="match status" value="1"/>
</dbReference>
<dbReference type="PANTHER" id="PTHR43228">
    <property type="entry name" value="TWO-COMPONENT RESPONSE REGULATOR"/>
    <property type="match status" value="1"/>
</dbReference>
<dbReference type="Gene3D" id="3.40.50.2300">
    <property type="match status" value="1"/>
</dbReference>
<dbReference type="OrthoDB" id="9813025at2"/>
<accession>A0A399T4J0</accession>
<dbReference type="AlphaFoldDB" id="A0A399T4J0"/>
<comment type="caution">
    <text evidence="3">The sequence shown here is derived from an EMBL/GenBank/DDBJ whole genome shotgun (WGS) entry which is preliminary data.</text>
</comment>
<sequence>MSMNKPRILWTDDEIDLLRPHILFLTEKGYEVETATNGLDAVEKVGGSYFDIIFLDENMPGLTGLETLTRIKAISPNVPVVMITKSEEENIMDEAVGAKIADYLIKPVNPKQILLTLKKNIDQKRLVTQQTTSKYQMQFAQIGMEISDRLSFDEWKEIYKKLVYWELELSDSEDSTMDQILAMQKEDANKAFFRFIKDNYADWFNRDLGDRPMLSTDIFRHIVFPQLDQKKKTLVLVIDNLRYDQWRIFSPVVNEYFRTQNEELYCSILPTATMYARNSMFAGLMPSEIEKVYPQLWEDDDNEGHKNRNEEVLLQKQMARFGRKESLYFEKASGVRKERWVTDNLKNILENDLSVMVVNFVDMISHARTEMDMIRELANNEKAYRSLALSWFSNSSILELLKELADNDIRLVITTDHGAIRVDNAVKVIGDRETNTNLRYKLGKNLNFKSKNVFEIRDPRKIYLPSRNVSTSYIFAQGSDFFAYPNNYNYYANYYKDTFQHGGISMEEMIIPVVTLVPKK</sequence>
<dbReference type="SMART" id="SM00448">
    <property type="entry name" value="REC"/>
    <property type="match status" value="1"/>
</dbReference>
<dbReference type="InterPro" id="IPR011006">
    <property type="entry name" value="CheY-like_superfamily"/>
</dbReference>
<dbReference type="InterPro" id="IPR017850">
    <property type="entry name" value="Alkaline_phosphatase_core_sf"/>
</dbReference>
<reference evidence="3 4" key="1">
    <citation type="submission" date="2018-08" db="EMBL/GenBank/DDBJ databases">
        <title>Pallidiluteibacterium maritimus gen. nov., sp. nov., isolated from coastal sediment.</title>
        <authorList>
            <person name="Zhou L.Y."/>
        </authorList>
    </citation>
    <scope>NUCLEOTIDE SEQUENCE [LARGE SCALE GENOMIC DNA]</scope>
    <source>
        <strain evidence="3 4">XSD2</strain>
    </source>
</reference>
<dbReference type="PROSITE" id="PS50110">
    <property type="entry name" value="RESPONSE_REGULATORY"/>
    <property type="match status" value="1"/>
</dbReference>
<proteinExistence type="predicted"/>
<evidence type="ECO:0000313" key="4">
    <source>
        <dbReference type="Proteomes" id="UP000265926"/>
    </source>
</evidence>
<feature type="modified residue" description="4-aspartylphosphate" evidence="1">
    <location>
        <position position="56"/>
    </location>
</feature>
<dbReference type="Proteomes" id="UP000265926">
    <property type="component" value="Unassembled WGS sequence"/>
</dbReference>